<dbReference type="Gene3D" id="2.20.120.10">
    <property type="entry name" value="Multimodular pneumococcal cell wall endolysin, domain 3"/>
    <property type="match status" value="1"/>
</dbReference>
<evidence type="ECO:0000256" key="3">
    <source>
        <dbReference type="SAM" id="SignalP"/>
    </source>
</evidence>
<feature type="chain" id="PRO_5038560424" description="Cell wall-binding protein" evidence="3">
    <location>
        <begin position="28"/>
        <end position="416"/>
    </location>
</feature>
<evidence type="ECO:0008006" key="6">
    <source>
        <dbReference type="Google" id="ProtNLM"/>
    </source>
</evidence>
<dbReference type="Pfam" id="PF01473">
    <property type="entry name" value="Choline_bind_1"/>
    <property type="match status" value="2"/>
</dbReference>
<accession>A0A9D2PUV2</accession>
<dbReference type="EMBL" id="DWWB01000027">
    <property type="protein sequence ID" value="HJC66186.1"/>
    <property type="molecule type" value="Genomic_DNA"/>
</dbReference>
<dbReference type="AlphaFoldDB" id="A0A9D2PUV2"/>
<comment type="caution">
    <text evidence="4">The sequence shown here is derived from an EMBL/GenBank/DDBJ whole genome shotgun (WGS) entry which is preliminary data.</text>
</comment>
<gene>
    <name evidence="4" type="ORF">H9931_05620</name>
</gene>
<protein>
    <recommendedName>
        <fullName evidence="6">Cell wall-binding protein</fullName>
    </recommendedName>
</protein>
<sequence length="416" mass="46798">MKQKTRMTALCTAAALMALGASMTAFGAQGWAKEGDVWTYVDSRGDRVTDSWRKSGNYWYYLDSNGEMLTDQWVDDTYYVDVNGVMITNRWLYVNPGTDDAPNSDGGWYYFNANGKVETDGWKTINNRRYYFDTDGTMKYGWFSDNEDTYYLGDENQGWASQGWLCLDYDSDNPPDEGDVSFEETSGSDTAKWFYFQSNGKAVKAVSDTYVSRTINGEKYYFDSSGTPKYLDAQADSMSKAVSRINGQSYFFDEYGRMQYGLIGIDFGDGTVTSAYFGNSDSDGKMKTDKTSSVTEDNGDRSTFYFNTSGTSRGSGFTGEKNGYLYWNGKLVKADQGSTTQVFEIDGTLYLVNESGKVQTGNRCYKSDGDYRYEIDNGTIYYVDGDRQREGAVALGDGQVLPEISYRTVYTLSEKR</sequence>
<feature type="signal peptide" evidence="3">
    <location>
        <begin position="1"/>
        <end position="27"/>
    </location>
</feature>
<organism evidence="4 5">
    <name type="scientific">Candidatus Enterocloster excrementigallinarum</name>
    <dbReference type="NCBI Taxonomy" id="2838558"/>
    <lineage>
        <taxon>Bacteria</taxon>
        <taxon>Bacillati</taxon>
        <taxon>Bacillota</taxon>
        <taxon>Clostridia</taxon>
        <taxon>Lachnospirales</taxon>
        <taxon>Lachnospiraceae</taxon>
        <taxon>Enterocloster</taxon>
    </lineage>
</organism>
<evidence type="ECO:0000256" key="2">
    <source>
        <dbReference type="PROSITE-ProRule" id="PRU00591"/>
    </source>
</evidence>
<keyword evidence="3" id="KW-0732">Signal</keyword>
<reference evidence="4" key="2">
    <citation type="submission" date="2021-04" db="EMBL/GenBank/DDBJ databases">
        <authorList>
            <person name="Gilroy R."/>
        </authorList>
    </citation>
    <scope>NUCLEOTIDE SEQUENCE</scope>
    <source>
        <strain evidence="4">CHK198-12963</strain>
    </source>
</reference>
<evidence type="ECO:0000313" key="4">
    <source>
        <dbReference type="EMBL" id="HJC66186.1"/>
    </source>
</evidence>
<dbReference type="Pfam" id="PF19085">
    <property type="entry name" value="Choline_bind_2"/>
    <property type="match status" value="1"/>
</dbReference>
<feature type="repeat" description="Cell wall-binding" evidence="2">
    <location>
        <begin position="49"/>
        <end position="68"/>
    </location>
</feature>
<reference evidence="4" key="1">
    <citation type="journal article" date="2021" name="PeerJ">
        <title>Extensive microbial diversity within the chicken gut microbiome revealed by metagenomics and culture.</title>
        <authorList>
            <person name="Gilroy R."/>
            <person name="Ravi A."/>
            <person name="Getino M."/>
            <person name="Pursley I."/>
            <person name="Horton D.L."/>
            <person name="Alikhan N.F."/>
            <person name="Baker D."/>
            <person name="Gharbi K."/>
            <person name="Hall N."/>
            <person name="Watson M."/>
            <person name="Adriaenssens E.M."/>
            <person name="Foster-Nyarko E."/>
            <person name="Jarju S."/>
            <person name="Secka A."/>
            <person name="Antonio M."/>
            <person name="Oren A."/>
            <person name="Chaudhuri R.R."/>
            <person name="La Ragione R."/>
            <person name="Hildebrand F."/>
            <person name="Pallen M.J."/>
        </authorList>
    </citation>
    <scope>NUCLEOTIDE SEQUENCE</scope>
    <source>
        <strain evidence="4">CHK198-12963</strain>
    </source>
</reference>
<dbReference type="SUPFAM" id="SSF69360">
    <property type="entry name" value="Cell wall binding repeat"/>
    <property type="match status" value="1"/>
</dbReference>
<dbReference type="Gene3D" id="2.10.270.10">
    <property type="entry name" value="Cholin Binding"/>
    <property type="match status" value="2"/>
</dbReference>
<feature type="repeat" description="Cell wall-binding" evidence="2">
    <location>
        <begin position="119"/>
        <end position="138"/>
    </location>
</feature>
<evidence type="ECO:0000256" key="1">
    <source>
        <dbReference type="ARBA" id="ARBA00022737"/>
    </source>
</evidence>
<keyword evidence="1" id="KW-0677">Repeat</keyword>
<dbReference type="Proteomes" id="UP000823863">
    <property type="component" value="Unassembled WGS sequence"/>
</dbReference>
<name>A0A9D2PUV2_9FIRM</name>
<dbReference type="PROSITE" id="PS51170">
    <property type="entry name" value="CW"/>
    <property type="match status" value="2"/>
</dbReference>
<evidence type="ECO:0000313" key="5">
    <source>
        <dbReference type="Proteomes" id="UP000823863"/>
    </source>
</evidence>
<dbReference type="Pfam" id="PF19127">
    <property type="entry name" value="Choline_bind_3"/>
    <property type="match status" value="1"/>
</dbReference>
<proteinExistence type="predicted"/>
<dbReference type="InterPro" id="IPR018337">
    <property type="entry name" value="Cell_wall/Cho-bd_repeat"/>
</dbReference>